<proteinExistence type="predicted"/>
<dbReference type="GO" id="GO:0009966">
    <property type="term" value="P:regulation of signal transduction"/>
    <property type="evidence" value="ECO:0007669"/>
    <property type="project" value="TreeGrafter"/>
</dbReference>
<keyword evidence="2" id="KW-0964">Secreted</keyword>
<accession>A0A1W7R956</accession>
<dbReference type="GO" id="GO:0005576">
    <property type="term" value="C:extracellular region"/>
    <property type="evidence" value="ECO:0007669"/>
    <property type="project" value="UniProtKB-SubCell"/>
</dbReference>
<evidence type="ECO:0000256" key="5">
    <source>
        <dbReference type="SAM" id="SignalP"/>
    </source>
</evidence>
<evidence type="ECO:0000256" key="3">
    <source>
        <dbReference type="ARBA" id="ARBA00022729"/>
    </source>
</evidence>
<protein>
    <submittedName>
        <fullName evidence="7">Venom protein</fullName>
    </submittedName>
</protein>
<keyword evidence="3 5" id="KW-0732">Signal</keyword>
<evidence type="ECO:0000256" key="2">
    <source>
        <dbReference type="ARBA" id="ARBA00022525"/>
    </source>
</evidence>
<dbReference type="PANTHER" id="PTHR14186:SF20">
    <property type="entry name" value="CYSTEINE-RICH MOTOR NEURON 1 PROTEIN-LIKE"/>
    <property type="match status" value="1"/>
</dbReference>
<dbReference type="Pfam" id="PF00219">
    <property type="entry name" value="IGFBP"/>
    <property type="match status" value="1"/>
</dbReference>
<dbReference type="GO" id="GO:0005520">
    <property type="term" value="F:insulin-like growth factor binding"/>
    <property type="evidence" value="ECO:0007669"/>
    <property type="project" value="InterPro"/>
</dbReference>
<organism evidence="7">
    <name type="scientific">Hadrurus spadix</name>
    <dbReference type="NCBI Taxonomy" id="141984"/>
    <lineage>
        <taxon>Eukaryota</taxon>
        <taxon>Metazoa</taxon>
        <taxon>Ecdysozoa</taxon>
        <taxon>Arthropoda</taxon>
        <taxon>Chelicerata</taxon>
        <taxon>Arachnida</taxon>
        <taxon>Scorpiones</taxon>
        <taxon>Iurida</taxon>
        <taxon>Iuroidea</taxon>
        <taxon>Hadrurus</taxon>
    </lineage>
</organism>
<dbReference type="InterPro" id="IPR009030">
    <property type="entry name" value="Growth_fac_rcpt_cys_sf"/>
</dbReference>
<feature type="chain" id="PRO_5012958638" evidence="5">
    <location>
        <begin position="17"/>
        <end position="107"/>
    </location>
</feature>
<feature type="signal peptide" evidence="5">
    <location>
        <begin position="1"/>
        <end position="16"/>
    </location>
</feature>
<reference evidence="7" key="1">
    <citation type="submission" date="2016-11" db="EMBL/GenBank/DDBJ databases">
        <title>Venom-gland transcriptomics and venom proteomics of the black-back scorpion (Hadrurus spadix) reveal detectability challenges and an unexplored realm of animal toxin diversity.</title>
        <authorList>
            <person name="Rokyta D.R."/>
            <person name="Ward M.J."/>
        </authorList>
    </citation>
    <scope>NUCLEOTIDE SEQUENCE</scope>
    <source>
        <tissue evidence="7">Venom gland</tissue>
    </source>
</reference>
<evidence type="ECO:0000313" key="7">
    <source>
        <dbReference type="EMBL" id="JAV47679.1"/>
    </source>
</evidence>
<dbReference type="InterPro" id="IPR011390">
    <property type="entry name" value="IGFBP_rP_mac25"/>
</dbReference>
<dbReference type="SUPFAM" id="SSF57184">
    <property type="entry name" value="Growth factor receptor domain"/>
    <property type="match status" value="1"/>
</dbReference>
<dbReference type="Gene3D" id="4.10.40.20">
    <property type="match status" value="1"/>
</dbReference>
<comment type="subcellular location">
    <subcellularLocation>
        <location evidence="1">Secreted</location>
    </subcellularLocation>
</comment>
<dbReference type="SMART" id="SM00121">
    <property type="entry name" value="IB"/>
    <property type="match status" value="1"/>
</dbReference>
<dbReference type="InterPro" id="IPR000867">
    <property type="entry name" value="IGFBP-like"/>
</dbReference>
<dbReference type="EMBL" id="GFAH01000710">
    <property type="protein sequence ID" value="JAV47679.1"/>
    <property type="molecule type" value="Transcribed_RNA"/>
</dbReference>
<feature type="domain" description="IGFBP N-terminal" evidence="6">
    <location>
        <begin position="15"/>
        <end position="101"/>
    </location>
</feature>
<evidence type="ECO:0000256" key="4">
    <source>
        <dbReference type="ARBA" id="ARBA00023157"/>
    </source>
</evidence>
<dbReference type="PROSITE" id="PS51323">
    <property type="entry name" value="IGFBP_N_2"/>
    <property type="match status" value="1"/>
</dbReference>
<name>A0A1W7R956_9SCOR</name>
<dbReference type="AlphaFoldDB" id="A0A1W7R956"/>
<dbReference type="GO" id="GO:0001558">
    <property type="term" value="P:regulation of cell growth"/>
    <property type="evidence" value="ECO:0007669"/>
    <property type="project" value="InterPro"/>
</dbReference>
<evidence type="ECO:0000256" key="1">
    <source>
        <dbReference type="ARBA" id="ARBA00004613"/>
    </source>
</evidence>
<sequence>MLRLILLCILVTSVYSLSCPCWEEEDKTKYCPPTPTNCPIGLTLGPCGCCLECYKDKGEACGGPWGVLGECGEGLRCEKGFDDLGNDYYYANHKEGVCQPIEPTGLL</sequence>
<dbReference type="PANTHER" id="PTHR14186">
    <property type="entry name" value="INSULIN-LIKE GROWTH FACTOR BINDING PROTEIN-RELATED"/>
    <property type="match status" value="1"/>
</dbReference>
<evidence type="ECO:0000259" key="6">
    <source>
        <dbReference type="PROSITE" id="PS51323"/>
    </source>
</evidence>
<keyword evidence="4" id="KW-1015">Disulfide bond</keyword>